<dbReference type="Proteomes" id="UP000774130">
    <property type="component" value="Unassembled WGS sequence"/>
</dbReference>
<accession>A0ABS6TDQ4</accession>
<proteinExistence type="predicted"/>
<name>A0ABS6TDQ4_9ENTE</name>
<evidence type="ECO:0000313" key="1">
    <source>
        <dbReference type="EMBL" id="MBV7391053.1"/>
    </source>
</evidence>
<dbReference type="EMBL" id="JAHUZB010000003">
    <property type="protein sequence ID" value="MBV7391053.1"/>
    <property type="molecule type" value="Genomic_DNA"/>
</dbReference>
<reference evidence="1 2" key="1">
    <citation type="submission" date="2021-06" db="EMBL/GenBank/DDBJ databases">
        <title>Enterococcus alishanensis sp. nov., a novel lactic acid bacterium isolated from fresh coffee beans.</title>
        <authorList>
            <person name="Chen Y.-S."/>
        </authorList>
    </citation>
    <scope>NUCLEOTIDE SEQUENCE [LARGE SCALE GENOMIC DNA]</scope>
    <source>
        <strain evidence="1 2">ALS3</strain>
    </source>
</reference>
<keyword evidence="2" id="KW-1185">Reference proteome</keyword>
<sequence length="122" mass="14368">MNPVVKLTGEILPTIFPTANIFAYRLQDDYEKLSKLPIMKVENVNESNTGYGSNRYSSRSYLIQVMVFLDIQKQDIEKFNDLLDRGVEEHGFFLQYADNRPHEEFKHVQVITRQYSYTKLKV</sequence>
<evidence type="ECO:0000313" key="2">
    <source>
        <dbReference type="Proteomes" id="UP000774130"/>
    </source>
</evidence>
<gene>
    <name evidence="1" type="ORF">KUA55_10200</name>
</gene>
<dbReference type="RefSeq" id="WP_218326079.1">
    <property type="nucleotide sequence ID" value="NZ_JAHUZB010000003.1"/>
</dbReference>
<organism evidence="1 2">
    <name type="scientific">Enterococcus alishanensis</name>
    <dbReference type="NCBI Taxonomy" id="1303817"/>
    <lineage>
        <taxon>Bacteria</taxon>
        <taxon>Bacillati</taxon>
        <taxon>Bacillota</taxon>
        <taxon>Bacilli</taxon>
        <taxon>Lactobacillales</taxon>
        <taxon>Enterococcaceae</taxon>
        <taxon>Enterococcus</taxon>
    </lineage>
</organism>
<comment type="caution">
    <text evidence="1">The sequence shown here is derived from an EMBL/GenBank/DDBJ whole genome shotgun (WGS) entry which is preliminary data.</text>
</comment>
<evidence type="ECO:0008006" key="3">
    <source>
        <dbReference type="Google" id="ProtNLM"/>
    </source>
</evidence>
<protein>
    <recommendedName>
        <fullName evidence="3">DUF3168 domain-containing protein</fullName>
    </recommendedName>
</protein>